<evidence type="ECO:0000256" key="2">
    <source>
        <dbReference type="ARBA" id="ARBA00023125"/>
    </source>
</evidence>
<dbReference type="GO" id="GO:0003677">
    <property type="term" value="F:DNA binding"/>
    <property type="evidence" value="ECO:0007669"/>
    <property type="project" value="UniProtKB-KW"/>
</dbReference>
<sequence>MNEEQFFQKVITFTASVYQLKHALTNDLRPNDLTPIQYSILEYVSINQPVILSEISNCLQISLPNTSRELKKLTEKNLIRKFTNEKDRRKQYMSLSDEGKKVMNHVFVEIENKLKKRIDHLSAEELEEINTAMALLQGKVFF</sequence>
<proteinExistence type="predicted"/>
<dbReference type="Proteomes" id="UP000216961">
    <property type="component" value="Unassembled WGS sequence"/>
</dbReference>
<keyword evidence="3" id="KW-0804">Transcription</keyword>
<dbReference type="InterPro" id="IPR036390">
    <property type="entry name" value="WH_DNA-bd_sf"/>
</dbReference>
<dbReference type="PANTHER" id="PTHR42756">
    <property type="entry name" value="TRANSCRIPTIONAL REGULATOR, MARR"/>
    <property type="match status" value="1"/>
</dbReference>
<dbReference type="Pfam" id="PF12802">
    <property type="entry name" value="MarR_2"/>
    <property type="match status" value="1"/>
</dbReference>
<evidence type="ECO:0000256" key="3">
    <source>
        <dbReference type="ARBA" id="ARBA00023163"/>
    </source>
</evidence>
<dbReference type="PRINTS" id="PR00598">
    <property type="entry name" value="HTHMARR"/>
</dbReference>
<evidence type="ECO:0000313" key="6">
    <source>
        <dbReference type="Proteomes" id="UP000216961"/>
    </source>
</evidence>
<keyword evidence="1" id="KW-0805">Transcription regulation</keyword>
<keyword evidence="2" id="KW-0238">DNA-binding</keyword>
<evidence type="ECO:0000313" key="5">
    <source>
        <dbReference type="EMBL" id="PAD84043.1"/>
    </source>
</evidence>
<comment type="caution">
    <text evidence="5">The sequence shown here is derived from an EMBL/GenBank/DDBJ whole genome shotgun (WGS) entry which is preliminary data.</text>
</comment>
<dbReference type="PROSITE" id="PS50995">
    <property type="entry name" value="HTH_MARR_2"/>
    <property type="match status" value="1"/>
</dbReference>
<protein>
    <submittedName>
        <fullName evidence="5">MarR family transcriptional regulator</fullName>
    </submittedName>
</protein>
<reference evidence="5 6" key="1">
    <citation type="submission" date="2017-07" db="EMBL/GenBank/DDBJ databases">
        <title>Isolation and whole genome analysis of endospore-forming bacteria from heroin.</title>
        <authorList>
            <person name="Kalinowski J."/>
            <person name="Ahrens B."/>
            <person name="Al-Dilaimi A."/>
            <person name="Winkler A."/>
            <person name="Wibberg D."/>
            <person name="Schleenbecker U."/>
            <person name="Ruckert C."/>
            <person name="Wolfel R."/>
            <person name="Grass G."/>
        </authorList>
    </citation>
    <scope>NUCLEOTIDE SEQUENCE [LARGE SCALE GENOMIC DNA]</scope>
    <source>
        <strain evidence="5 6">7521-2</strain>
    </source>
</reference>
<name>A0AA91TTF5_NIACI</name>
<dbReference type="PANTHER" id="PTHR42756:SF1">
    <property type="entry name" value="TRANSCRIPTIONAL REPRESSOR OF EMRAB OPERON"/>
    <property type="match status" value="1"/>
</dbReference>
<dbReference type="Gene3D" id="1.10.10.10">
    <property type="entry name" value="Winged helix-like DNA-binding domain superfamily/Winged helix DNA-binding domain"/>
    <property type="match status" value="1"/>
</dbReference>
<evidence type="ECO:0000256" key="1">
    <source>
        <dbReference type="ARBA" id="ARBA00023015"/>
    </source>
</evidence>
<dbReference type="EMBL" id="NPBQ01000033">
    <property type="protein sequence ID" value="PAD84043.1"/>
    <property type="molecule type" value="Genomic_DNA"/>
</dbReference>
<feature type="domain" description="HTH marR-type" evidence="4">
    <location>
        <begin position="3"/>
        <end position="138"/>
    </location>
</feature>
<dbReference type="GO" id="GO:0003700">
    <property type="term" value="F:DNA-binding transcription factor activity"/>
    <property type="evidence" value="ECO:0007669"/>
    <property type="project" value="InterPro"/>
</dbReference>
<dbReference type="CDD" id="cd00090">
    <property type="entry name" value="HTH_ARSR"/>
    <property type="match status" value="1"/>
</dbReference>
<gene>
    <name evidence="5" type="ORF">CHH57_06195</name>
</gene>
<dbReference type="InterPro" id="IPR011991">
    <property type="entry name" value="ArsR-like_HTH"/>
</dbReference>
<accession>A0AA91TTF5</accession>
<evidence type="ECO:0000259" key="4">
    <source>
        <dbReference type="PROSITE" id="PS50995"/>
    </source>
</evidence>
<dbReference type="AlphaFoldDB" id="A0AA91TTF5"/>
<dbReference type="InterPro" id="IPR036388">
    <property type="entry name" value="WH-like_DNA-bd_sf"/>
</dbReference>
<dbReference type="InterPro" id="IPR000835">
    <property type="entry name" value="HTH_MarR-typ"/>
</dbReference>
<organism evidence="5 6">
    <name type="scientific">Niallia circulans</name>
    <name type="common">Bacillus circulans</name>
    <dbReference type="NCBI Taxonomy" id="1397"/>
    <lineage>
        <taxon>Bacteria</taxon>
        <taxon>Bacillati</taxon>
        <taxon>Bacillota</taxon>
        <taxon>Bacilli</taxon>
        <taxon>Bacillales</taxon>
        <taxon>Bacillaceae</taxon>
        <taxon>Niallia</taxon>
    </lineage>
</organism>
<dbReference type="SMART" id="SM00347">
    <property type="entry name" value="HTH_MARR"/>
    <property type="match status" value="1"/>
</dbReference>
<dbReference type="SUPFAM" id="SSF46785">
    <property type="entry name" value="Winged helix' DNA-binding domain"/>
    <property type="match status" value="1"/>
</dbReference>